<sequence>MYTSVSPLWGIHYINCIVDIILFLLRYYLSNIYTRHLLTDKVYKSKNAIININY</sequence>
<organism evidence="2">
    <name type="scientific">Clostridioides difficile</name>
    <name type="common">Peptoclostridium difficile</name>
    <dbReference type="NCBI Taxonomy" id="1496"/>
    <lineage>
        <taxon>Bacteria</taxon>
        <taxon>Bacillati</taxon>
        <taxon>Bacillota</taxon>
        <taxon>Clostridia</taxon>
        <taxon>Peptostreptococcales</taxon>
        <taxon>Peptostreptococcaceae</taxon>
        <taxon>Clostridioides</taxon>
    </lineage>
</organism>
<keyword evidence="1" id="KW-0472">Membrane</keyword>
<evidence type="ECO:0000313" key="2">
    <source>
        <dbReference type="EMBL" id="CDS84827.1"/>
    </source>
</evidence>
<keyword evidence="1" id="KW-1133">Transmembrane helix</keyword>
<dbReference type="EMBL" id="LK932371">
    <property type="protein sequence ID" value="CDS84827.1"/>
    <property type="molecule type" value="Genomic_DNA"/>
</dbReference>
<name>A0A069A2A4_CLODI</name>
<proteinExistence type="predicted"/>
<feature type="transmembrane region" description="Helical" evidence="1">
    <location>
        <begin position="12"/>
        <end position="29"/>
    </location>
</feature>
<dbReference type="AlphaFoldDB" id="A0A069A2A4"/>
<reference evidence="2" key="1">
    <citation type="submission" date="2014-07" db="EMBL/GenBank/DDBJ databases">
        <authorList>
            <person name="Monot Marc"/>
        </authorList>
    </citation>
    <scope>NUCLEOTIDE SEQUENCE</scope>
    <source>
        <strain evidence="2">7032994</strain>
    </source>
</reference>
<keyword evidence="1" id="KW-0812">Transmembrane</keyword>
<protein>
    <submittedName>
        <fullName evidence="2">Uncharacterized protein</fullName>
    </submittedName>
</protein>
<evidence type="ECO:0000256" key="1">
    <source>
        <dbReference type="SAM" id="Phobius"/>
    </source>
</evidence>
<gene>
    <name evidence="2" type="ORF">BN1097_350005</name>
</gene>
<accession>A0A069A2A4</accession>